<comment type="caution">
    <text evidence="2">The sequence shown here is derived from an EMBL/GenBank/DDBJ whole genome shotgun (WGS) entry which is preliminary data.</text>
</comment>
<sequence>PDTIAEVWSLLLFVLVGTFAVSCVNTLAQGAKAAEDEAAMEQRSRLQQLKSGKAQ</sequence>
<feature type="signal peptide" evidence="1">
    <location>
        <begin position="1"/>
        <end position="20"/>
    </location>
</feature>
<gene>
    <name evidence="2" type="ORF">HaLaN_08985</name>
</gene>
<dbReference type="Proteomes" id="UP000485058">
    <property type="component" value="Unassembled WGS sequence"/>
</dbReference>
<dbReference type="AlphaFoldDB" id="A0A699Z2D4"/>
<organism evidence="2 3">
    <name type="scientific">Haematococcus lacustris</name>
    <name type="common">Green alga</name>
    <name type="synonym">Haematococcus pluvialis</name>
    <dbReference type="NCBI Taxonomy" id="44745"/>
    <lineage>
        <taxon>Eukaryota</taxon>
        <taxon>Viridiplantae</taxon>
        <taxon>Chlorophyta</taxon>
        <taxon>core chlorophytes</taxon>
        <taxon>Chlorophyceae</taxon>
        <taxon>CS clade</taxon>
        <taxon>Chlamydomonadales</taxon>
        <taxon>Haematococcaceae</taxon>
        <taxon>Haematococcus</taxon>
    </lineage>
</organism>
<keyword evidence="3" id="KW-1185">Reference proteome</keyword>
<accession>A0A699Z2D4</accession>
<protein>
    <submittedName>
        <fullName evidence="2">Uncharacterized protein</fullName>
    </submittedName>
</protein>
<proteinExistence type="predicted"/>
<dbReference type="EMBL" id="BLLF01000582">
    <property type="protein sequence ID" value="GFH13154.1"/>
    <property type="molecule type" value="Genomic_DNA"/>
</dbReference>
<name>A0A699Z2D4_HAELA</name>
<feature type="non-terminal residue" evidence="2">
    <location>
        <position position="1"/>
    </location>
</feature>
<evidence type="ECO:0000313" key="3">
    <source>
        <dbReference type="Proteomes" id="UP000485058"/>
    </source>
</evidence>
<feature type="chain" id="PRO_5025650501" evidence="1">
    <location>
        <begin position="21"/>
        <end position="55"/>
    </location>
</feature>
<evidence type="ECO:0000256" key="1">
    <source>
        <dbReference type="SAM" id="SignalP"/>
    </source>
</evidence>
<keyword evidence="1" id="KW-0732">Signal</keyword>
<reference evidence="2 3" key="1">
    <citation type="submission" date="2020-02" db="EMBL/GenBank/DDBJ databases">
        <title>Draft genome sequence of Haematococcus lacustris strain NIES-144.</title>
        <authorList>
            <person name="Morimoto D."/>
            <person name="Nakagawa S."/>
            <person name="Yoshida T."/>
            <person name="Sawayama S."/>
        </authorList>
    </citation>
    <scope>NUCLEOTIDE SEQUENCE [LARGE SCALE GENOMIC DNA]</scope>
    <source>
        <strain evidence="2 3">NIES-144</strain>
    </source>
</reference>
<evidence type="ECO:0000313" key="2">
    <source>
        <dbReference type="EMBL" id="GFH13154.1"/>
    </source>
</evidence>